<dbReference type="Proteomes" id="UP001432202">
    <property type="component" value="Chromosome"/>
</dbReference>
<gene>
    <name evidence="2" type="ORF">V6M85_13740</name>
</gene>
<dbReference type="GeneID" id="89337851"/>
<sequence>MSESNQNNENVVNQNQNITNNNQVKKNKVVKREKKVKNNEDYYVFIMPEKAKSLRTIVEQRIIEIIREEPLIHEKELILKLIARDPKVKEYYVKTQDISYLQFIIWDMAKQGIIKKAKMLGDKKHVYFFLPEQEEMLKEKFIKVPKK</sequence>
<accession>A0AAX4L119</accession>
<protein>
    <submittedName>
        <fullName evidence="2">Uncharacterized protein</fullName>
    </submittedName>
</protein>
<feature type="compositionally biased region" description="Low complexity" evidence="1">
    <location>
        <begin position="1"/>
        <end position="24"/>
    </location>
</feature>
<dbReference type="EMBL" id="CP146016">
    <property type="protein sequence ID" value="WWQ60472.1"/>
    <property type="molecule type" value="Genomic_DNA"/>
</dbReference>
<proteinExistence type="predicted"/>
<dbReference type="AlphaFoldDB" id="A0AAX4L119"/>
<evidence type="ECO:0000256" key="1">
    <source>
        <dbReference type="SAM" id="MobiDB-lite"/>
    </source>
</evidence>
<dbReference type="RefSeq" id="WP_338601293.1">
    <property type="nucleotide sequence ID" value="NZ_CP146016.1"/>
</dbReference>
<reference evidence="2 3" key="1">
    <citation type="submission" date="2024-02" db="EMBL/GenBank/DDBJ databases">
        <title>STSV induces naive adaptation in Sulfolobus.</title>
        <authorList>
            <person name="Xiang X."/>
            <person name="Song M."/>
        </authorList>
    </citation>
    <scope>NUCLEOTIDE SEQUENCE [LARGE SCALE GENOMIC DNA]</scope>
    <source>
        <strain evidence="2 3">RT2</strain>
    </source>
</reference>
<evidence type="ECO:0000313" key="2">
    <source>
        <dbReference type="EMBL" id="WWQ60472.1"/>
    </source>
</evidence>
<name>A0AAX4L119_9CREN</name>
<keyword evidence="3" id="KW-1185">Reference proteome</keyword>
<feature type="region of interest" description="Disordered" evidence="1">
    <location>
        <begin position="1"/>
        <end position="29"/>
    </location>
</feature>
<organism evidence="2 3">
    <name type="scientific">Sulfolobus tengchongensis</name>
    <dbReference type="NCBI Taxonomy" id="207809"/>
    <lineage>
        <taxon>Archaea</taxon>
        <taxon>Thermoproteota</taxon>
        <taxon>Thermoprotei</taxon>
        <taxon>Sulfolobales</taxon>
        <taxon>Sulfolobaceae</taxon>
        <taxon>Sulfolobus</taxon>
    </lineage>
</organism>
<evidence type="ECO:0000313" key="3">
    <source>
        <dbReference type="Proteomes" id="UP001432202"/>
    </source>
</evidence>